<keyword evidence="1" id="KW-0521">NADP</keyword>
<evidence type="ECO:0000259" key="2">
    <source>
        <dbReference type="SMART" id="SM00829"/>
    </source>
</evidence>
<comment type="caution">
    <text evidence="3">The sequence shown here is derived from an EMBL/GenBank/DDBJ whole genome shotgun (WGS) entry which is preliminary data.</text>
</comment>
<dbReference type="Proteomes" id="UP000324479">
    <property type="component" value="Unassembled WGS sequence"/>
</dbReference>
<dbReference type="RefSeq" id="WP_150074848.1">
    <property type="nucleotide sequence ID" value="NZ_VWOX01000002.1"/>
</dbReference>
<dbReference type="InterPro" id="IPR036291">
    <property type="entry name" value="NAD(P)-bd_dom_sf"/>
</dbReference>
<dbReference type="GO" id="GO:0016491">
    <property type="term" value="F:oxidoreductase activity"/>
    <property type="evidence" value="ECO:0007669"/>
    <property type="project" value="InterPro"/>
</dbReference>
<dbReference type="InterPro" id="IPR013149">
    <property type="entry name" value="ADH-like_C"/>
</dbReference>
<keyword evidence="4" id="KW-1185">Reference proteome</keyword>
<dbReference type="InterPro" id="IPR011032">
    <property type="entry name" value="GroES-like_sf"/>
</dbReference>
<dbReference type="EMBL" id="VWOX01000002">
    <property type="protein sequence ID" value="KAA5545945.1"/>
    <property type="molecule type" value="Genomic_DNA"/>
</dbReference>
<dbReference type="AlphaFoldDB" id="A0A5M6DKT1"/>
<evidence type="ECO:0000313" key="3">
    <source>
        <dbReference type="EMBL" id="KAA5545945.1"/>
    </source>
</evidence>
<evidence type="ECO:0000313" key="4">
    <source>
        <dbReference type="Proteomes" id="UP000324479"/>
    </source>
</evidence>
<dbReference type="Pfam" id="PF08240">
    <property type="entry name" value="ADH_N"/>
    <property type="match status" value="1"/>
</dbReference>
<dbReference type="SUPFAM" id="SSF50129">
    <property type="entry name" value="GroES-like"/>
    <property type="match status" value="1"/>
</dbReference>
<dbReference type="InterPro" id="IPR013154">
    <property type="entry name" value="ADH-like_N"/>
</dbReference>
<dbReference type="SUPFAM" id="SSF51735">
    <property type="entry name" value="NAD(P)-binding Rossmann-fold domains"/>
    <property type="match status" value="1"/>
</dbReference>
<dbReference type="InterPro" id="IPR020843">
    <property type="entry name" value="ER"/>
</dbReference>
<feature type="domain" description="Enoyl reductase (ER)" evidence="2">
    <location>
        <begin position="10"/>
        <end position="322"/>
    </location>
</feature>
<organism evidence="3 4">
    <name type="scientific">Roseiconus nitratireducens</name>
    <dbReference type="NCBI Taxonomy" id="2605748"/>
    <lineage>
        <taxon>Bacteria</taxon>
        <taxon>Pseudomonadati</taxon>
        <taxon>Planctomycetota</taxon>
        <taxon>Planctomycetia</taxon>
        <taxon>Pirellulales</taxon>
        <taxon>Pirellulaceae</taxon>
        <taxon>Roseiconus</taxon>
    </lineage>
</organism>
<proteinExistence type="predicted"/>
<reference evidence="3 4" key="1">
    <citation type="submission" date="2019-08" db="EMBL/GenBank/DDBJ databases">
        <authorList>
            <person name="Dhanesh K."/>
            <person name="Kumar G."/>
            <person name="Sasikala C."/>
            <person name="Venkata Ramana C."/>
        </authorList>
    </citation>
    <scope>NUCLEOTIDE SEQUENCE [LARGE SCALE GENOMIC DNA]</scope>
    <source>
        <strain evidence="3 4">JC645</strain>
    </source>
</reference>
<dbReference type="Pfam" id="PF00107">
    <property type="entry name" value="ADH_zinc_N"/>
    <property type="match status" value="1"/>
</dbReference>
<evidence type="ECO:0000256" key="1">
    <source>
        <dbReference type="ARBA" id="ARBA00022857"/>
    </source>
</evidence>
<dbReference type="Gene3D" id="3.40.50.720">
    <property type="entry name" value="NAD(P)-binding Rossmann-like Domain"/>
    <property type="match status" value="1"/>
</dbReference>
<dbReference type="PANTHER" id="PTHR44154">
    <property type="entry name" value="QUINONE OXIDOREDUCTASE"/>
    <property type="match status" value="1"/>
</dbReference>
<dbReference type="InterPro" id="IPR051603">
    <property type="entry name" value="Zinc-ADH_QOR/CCCR"/>
</dbReference>
<dbReference type="CDD" id="cd08253">
    <property type="entry name" value="zeta_crystallin"/>
    <property type="match status" value="1"/>
</dbReference>
<name>A0A5M6DKT1_9BACT</name>
<sequence>MKAAFLDRTGSPDVIQYSDLDDPVPGPGQVLIRNHAVSVNPIDTYVRAGIVAFDLPQPFVVGCDAAGVIEAVGSEVNGFSAGDRVWCTNQGVLGRQGTFSEMLAVDQQWCFPLPDSVDYESAAANALVGVTAHLGLFRCAQLKAAETLLVIGGSGGVGSMVVQMAKAVGAKVITTAGSAEKCDRASRLGADHVIDYSKQSIADAVKELAPDGVNVFWETRREPDFDLAIGALAQRGRMVLMAGRDARPEFPVGPFYVNECSLHGFVMFKAAASEMKACAEDMNRWMESGQLKSNVAQTLPLSEAAEAHRLQEAGGVGGKIVLTV</sequence>
<dbReference type="Gene3D" id="3.90.180.10">
    <property type="entry name" value="Medium-chain alcohol dehydrogenases, catalytic domain"/>
    <property type="match status" value="1"/>
</dbReference>
<gene>
    <name evidence="3" type="ORF">FYK55_03255</name>
</gene>
<dbReference type="SMART" id="SM00829">
    <property type="entry name" value="PKS_ER"/>
    <property type="match status" value="1"/>
</dbReference>
<protein>
    <submittedName>
        <fullName evidence="3">NADPH:quinone reductase</fullName>
    </submittedName>
</protein>
<accession>A0A5M6DKT1</accession>
<dbReference type="PANTHER" id="PTHR44154:SF1">
    <property type="entry name" value="QUINONE OXIDOREDUCTASE"/>
    <property type="match status" value="1"/>
</dbReference>